<sequence length="135" mass="14992">MKAVMSTEMDQWEWAAKENTATGHACWTYPINHTDIHLANVQKGLLPPPCSSIWFVKPTYMTEYIFEQLKQSALAASSQSTIPASLTPHQYQATHLPTLTPKPPPIPSPLPLMPSLLQAQMKATYILLIPSPLVI</sequence>
<evidence type="ECO:0000313" key="2">
    <source>
        <dbReference type="Proteomes" id="UP001165960"/>
    </source>
</evidence>
<evidence type="ECO:0000313" key="1">
    <source>
        <dbReference type="EMBL" id="KAJ9063212.1"/>
    </source>
</evidence>
<reference evidence="1" key="1">
    <citation type="submission" date="2022-04" db="EMBL/GenBank/DDBJ databases">
        <title>Genome of the entomopathogenic fungus Entomophthora muscae.</title>
        <authorList>
            <person name="Elya C."/>
            <person name="Lovett B.R."/>
            <person name="Lee E."/>
            <person name="Macias A.M."/>
            <person name="Hajek A.E."/>
            <person name="De Bivort B.L."/>
            <person name="Kasson M.T."/>
            <person name="De Fine Licht H.H."/>
            <person name="Stajich J.E."/>
        </authorList>
    </citation>
    <scope>NUCLEOTIDE SEQUENCE</scope>
    <source>
        <strain evidence="1">Berkeley</strain>
    </source>
</reference>
<proteinExistence type="predicted"/>
<dbReference type="EMBL" id="QTSX02004976">
    <property type="protein sequence ID" value="KAJ9063212.1"/>
    <property type="molecule type" value="Genomic_DNA"/>
</dbReference>
<protein>
    <submittedName>
        <fullName evidence="1">Uncharacterized protein</fullName>
    </submittedName>
</protein>
<name>A0ACC2SM66_9FUNG</name>
<accession>A0ACC2SM66</accession>
<comment type="caution">
    <text evidence="1">The sequence shown here is derived from an EMBL/GenBank/DDBJ whole genome shotgun (WGS) entry which is preliminary data.</text>
</comment>
<organism evidence="1 2">
    <name type="scientific">Entomophthora muscae</name>
    <dbReference type="NCBI Taxonomy" id="34485"/>
    <lineage>
        <taxon>Eukaryota</taxon>
        <taxon>Fungi</taxon>
        <taxon>Fungi incertae sedis</taxon>
        <taxon>Zoopagomycota</taxon>
        <taxon>Entomophthoromycotina</taxon>
        <taxon>Entomophthoromycetes</taxon>
        <taxon>Entomophthorales</taxon>
        <taxon>Entomophthoraceae</taxon>
        <taxon>Entomophthora</taxon>
    </lineage>
</organism>
<keyword evidence="2" id="KW-1185">Reference proteome</keyword>
<dbReference type="Proteomes" id="UP001165960">
    <property type="component" value="Unassembled WGS sequence"/>
</dbReference>
<gene>
    <name evidence="1" type="ORF">DSO57_1002510</name>
</gene>